<keyword evidence="5" id="KW-1185">Reference proteome</keyword>
<accession>A0A540M6Z9</accession>
<evidence type="ECO:0000256" key="3">
    <source>
        <dbReference type="SAM" id="SignalP"/>
    </source>
</evidence>
<feature type="chain" id="PRO_5021944662" description="Gamma-interferon-inducible lysosomal thiol reductase" evidence="3">
    <location>
        <begin position="28"/>
        <end position="234"/>
    </location>
</feature>
<name>A0A540M6Z9_MALBA</name>
<dbReference type="STRING" id="106549.A0A540M6Z9"/>
<comment type="caution">
    <text evidence="4">The sequence shown here is derived from an EMBL/GenBank/DDBJ whole genome shotgun (WGS) entry which is preliminary data.</text>
</comment>
<dbReference type="Proteomes" id="UP000315295">
    <property type="component" value="Unassembled WGS sequence"/>
</dbReference>
<feature type="signal peptide" evidence="3">
    <location>
        <begin position="1"/>
        <end position="27"/>
    </location>
</feature>
<comment type="similarity">
    <text evidence="1">Belongs to the GILT family.</text>
</comment>
<evidence type="ECO:0000313" key="4">
    <source>
        <dbReference type="EMBL" id="TQD94292.1"/>
    </source>
</evidence>
<dbReference type="AlphaFoldDB" id="A0A540M6Z9"/>
<dbReference type="Pfam" id="PF03227">
    <property type="entry name" value="GILT"/>
    <property type="match status" value="1"/>
</dbReference>
<dbReference type="InterPro" id="IPR004911">
    <property type="entry name" value="Interferon-induced_GILT"/>
</dbReference>
<dbReference type="GO" id="GO:0016671">
    <property type="term" value="F:oxidoreductase activity, acting on a sulfur group of donors, disulfide as acceptor"/>
    <property type="evidence" value="ECO:0007669"/>
    <property type="project" value="InterPro"/>
</dbReference>
<evidence type="ECO:0000256" key="2">
    <source>
        <dbReference type="ARBA" id="ARBA00023180"/>
    </source>
</evidence>
<proteinExistence type="inferred from homology"/>
<evidence type="ECO:0000256" key="1">
    <source>
        <dbReference type="ARBA" id="ARBA00005679"/>
    </source>
</evidence>
<evidence type="ECO:0008006" key="6">
    <source>
        <dbReference type="Google" id="ProtNLM"/>
    </source>
</evidence>
<dbReference type="PANTHER" id="PTHR13234">
    <property type="entry name" value="GAMMA-INTERFERON INDUCIBLE LYSOSOMAL THIOL REDUCTASE GILT"/>
    <property type="match status" value="1"/>
</dbReference>
<dbReference type="EMBL" id="VIEB01000347">
    <property type="protein sequence ID" value="TQD94292.1"/>
    <property type="molecule type" value="Genomic_DNA"/>
</dbReference>
<evidence type="ECO:0000313" key="5">
    <source>
        <dbReference type="Proteomes" id="UP000315295"/>
    </source>
</evidence>
<keyword evidence="3" id="KW-0732">Signal</keyword>
<keyword evidence="2" id="KW-0325">Glycoprotein</keyword>
<dbReference type="PANTHER" id="PTHR13234:SF48">
    <property type="entry name" value="GAMMA INTERFERON RESPONSIVE LYSOSOMAL THIOL (GILT) REDUCTASE FAMILY PROTEIN"/>
    <property type="match status" value="1"/>
</dbReference>
<reference evidence="4 5" key="1">
    <citation type="journal article" date="2019" name="G3 (Bethesda)">
        <title>Sequencing of a Wild Apple (Malus baccata) Genome Unravels the Differences Between Cultivated and Wild Apple Species Regarding Disease Resistance and Cold Tolerance.</title>
        <authorList>
            <person name="Chen X."/>
        </authorList>
    </citation>
    <scope>NUCLEOTIDE SEQUENCE [LARGE SCALE GENOMIC DNA]</scope>
    <source>
        <strain evidence="5">cv. Shandingzi</strain>
        <tissue evidence="4">Leaves</tissue>
    </source>
</reference>
<protein>
    <recommendedName>
        <fullName evidence="6">Gamma-interferon-inducible lysosomal thiol reductase</fullName>
    </recommendedName>
</protein>
<sequence>MGFIRKSFRLFIFFCFLGIMVIPSAASEKVSVTLYYETLCPYCADFIVNRLVKIFQNGLISAVNLRLVPWGNAWFNPDGSFACQHGSDECLLNTIEACTISIYPDVNQHFTFIHCVERFTLAGKHGAWANCFEMTRLGTEPIDCYNSGNGYVIEGSYARETAQLKPPHRFVPWVIVNDKPLQEDYQNFMAYICKAYKGTPPQACGSIRYKTESTEQEKPVPQVCLANQGRNSSH</sequence>
<gene>
    <name evidence="4" type="ORF">C1H46_020106</name>
</gene>
<organism evidence="4 5">
    <name type="scientific">Malus baccata</name>
    <name type="common">Siberian crab apple</name>
    <name type="synonym">Pyrus baccata</name>
    <dbReference type="NCBI Taxonomy" id="106549"/>
    <lineage>
        <taxon>Eukaryota</taxon>
        <taxon>Viridiplantae</taxon>
        <taxon>Streptophyta</taxon>
        <taxon>Embryophyta</taxon>
        <taxon>Tracheophyta</taxon>
        <taxon>Spermatophyta</taxon>
        <taxon>Magnoliopsida</taxon>
        <taxon>eudicotyledons</taxon>
        <taxon>Gunneridae</taxon>
        <taxon>Pentapetalae</taxon>
        <taxon>rosids</taxon>
        <taxon>fabids</taxon>
        <taxon>Rosales</taxon>
        <taxon>Rosaceae</taxon>
        <taxon>Amygdaloideae</taxon>
        <taxon>Maleae</taxon>
        <taxon>Malus</taxon>
    </lineage>
</organism>